<dbReference type="Proteomes" id="UP000217918">
    <property type="component" value="Unassembled WGS sequence"/>
</dbReference>
<gene>
    <name evidence="5" type="ORF">CNR29_09350</name>
    <name evidence="4" type="ORF">JK167_05510</name>
    <name evidence="6" type="ORF">UCCLBBS449_1731</name>
</gene>
<dbReference type="EMBL" id="CP031198">
    <property type="protein sequence ID" value="QCZ53662.1"/>
    <property type="molecule type" value="Genomic_DNA"/>
</dbReference>
<dbReference type="InterPro" id="IPR016162">
    <property type="entry name" value="Ald_DH_N"/>
</dbReference>
<dbReference type="SUPFAM" id="SSF53720">
    <property type="entry name" value="ALDH-like"/>
    <property type="match status" value="1"/>
</dbReference>
<evidence type="ECO:0000313" key="8">
    <source>
        <dbReference type="Proteomes" id="UP000307074"/>
    </source>
</evidence>
<reference evidence="4" key="4">
    <citation type="submission" date="2022-09" db="EMBL/GenBank/DDBJ databases">
        <title>Genome-inferred correspondence between phylogeny and metabolic traits in the wild Drosophila gut microbiome.</title>
        <authorList>
            <person name="Bueno E."/>
            <person name="Blow F."/>
            <person name="Douglas A.E."/>
        </authorList>
    </citation>
    <scope>NUCLEOTIDE SEQUENCE</scope>
    <source>
        <strain evidence="4">Dm-2019-70</strain>
    </source>
</reference>
<dbReference type="InterPro" id="IPR016161">
    <property type="entry name" value="Ald_DH/histidinol_DH"/>
</dbReference>
<dbReference type="InterPro" id="IPR012408">
    <property type="entry name" value="Acetald_propionald_DH-rel"/>
</dbReference>
<evidence type="ECO:0000313" key="7">
    <source>
        <dbReference type="Proteomes" id="UP000217918"/>
    </source>
</evidence>
<dbReference type="EMBL" id="JAERKF010000005">
    <property type="protein sequence ID" value="MBS1010289.1"/>
    <property type="molecule type" value="Genomic_DNA"/>
</dbReference>
<feature type="domain" description="Aldehyde dehydrogenase" evidence="3">
    <location>
        <begin position="39"/>
        <end position="424"/>
    </location>
</feature>
<evidence type="ECO:0000313" key="4">
    <source>
        <dbReference type="EMBL" id="MBS1010289.1"/>
    </source>
</evidence>
<protein>
    <submittedName>
        <fullName evidence="5">Aldehyde dehydrogenase EutE</fullName>
    </submittedName>
    <submittedName>
        <fullName evidence="6">CoA-dependent propionaldehyde dehydrogenase</fullName>
    </submittedName>
</protein>
<dbReference type="PANTHER" id="PTHR11699">
    <property type="entry name" value="ALDEHYDE DEHYDROGENASE-RELATED"/>
    <property type="match status" value="1"/>
</dbReference>
<dbReference type="PIRSF" id="PIRSF036410">
    <property type="entry name" value="EutE_PduP"/>
    <property type="match status" value="1"/>
</dbReference>
<sequence>MNTENIEQAIRKILSEELSNPQSSTATNATVPGKNGIFKTVNEAIAATKAAQENYADQPISVRNKVIDAIREGFRPYIEDMAKRIHDETGMGTVSAKIAKLNNALYNTPGPEILQPEAETGDGGLVMYEYAPFGVIGAVGPSTNPSETVIANAIMMLAGGNTLFFGAHPGAKNITRWTIEKLNELVADATGLHNLVVSLETPSIESVQEVMQHPDVAMLSITGGPAVVHQALISGKKAVGAGAGNPPAMVDATANIALAAHNIVDSAAFDNNILCTAEKEVVVEAAVKDELIMRMQQEGAFLVTDSADIEKLAQMTIGPKGAPDRKFVGKDATYILDQAGISYTGTPTLIILEAAKDHPLVTTEMLMPILPVVCCPDFDSVLATATEVEGGLHHTASIHSENLPHINKAAHRLNTSIFVVNGPTYCGTGVATNGAHSGASALTIATPTGEGTATSKTYTRRRRLNSPEGFSLRTWEA</sequence>
<dbReference type="InterPro" id="IPR016163">
    <property type="entry name" value="Ald_DH_C"/>
</dbReference>
<dbReference type="GO" id="GO:0008774">
    <property type="term" value="F:acetaldehyde dehydrogenase (acetylating) activity"/>
    <property type="evidence" value="ECO:0007669"/>
    <property type="project" value="InterPro"/>
</dbReference>
<evidence type="ECO:0000313" key="6">
    <source>
        <dbReference type="EMBL" id="QCZ53662.1"/>
    </source>
</evidence>
<accession>A0A0C1PU65</accession>
<reference evidence="6 8" key="2">
    <citation type="submission" date="2018-07" db="EMBL/GenBank/DDBJ databases">
        <authorList>
            <person name="Feyereisen M."/>
        </authorList>
    </citation>
    <scope>NUCLEOTIDE SEQUENCE [LARGE SCALE GENOMIC DNA]</scope>
    <source>
        <strain evidence="6 8">UCCLBBS449</strain>
    </source>
</reference>
<evidence type="ECO:0000256" key="1">
    <source>
        <dbReference type="ARBA" id="ARBA00023002"/>
    </source>
</evidence>
<keyword evidence="1" id="KW-0560">Oxidoreductase</keyword>
<evidence type="ECO:0000313" key="5">
    <source>
        <dbReference type="EMBL" id="PBQ24205.1"/>
    </source>
</evidence>
<dbReference type="InterPro" id="IPR015590">
    <property type="entry name" value="Aldehyde_DH_dom"/>
</dbReference>
<dbReference type="RefSeq" id="WP_024526609.1">
    <property type="nucleotide sequence ID" value="NZ_CAKMAP010000001.1"/>
</dbReference>
<dbReference type="Proteomes" id="UP000307074">
    <property type="component" value="Chromosome"/>
</dbReference>
<dbReference type="SMR" id="A0A0C1PU65"/>
<dbReference type="Gene3D" id="3.40.605.10">
    <property type="entry name" value="Aldehyde Dehydrogenase, Chain A, domain 1"/>
    <property type="match status" value="1"/>
</dbReference>
<dbReference type="Proteomes" id="UP000676478">
    <property type="component" value="Unassembled WGS sequence"/>
</dbReference>
<reference evidence="5 7" key="1">
    <citation type="submission" date="2017-09" db="EMBL/GenBank/DDBJ databases">
        <title>Genome sequence of Lactobacillus brevis D7.</title>
        <authorList>
            <person name="Kwon M.-S."/>
            <person name="Lim S.K."/>
            <person name="Choi H.-J."/>
        </authorList>
    </citation>
    <scope>NUCLEOTIDE SEQUENCE [LARGE SCALE GENOMIC DNA]</scope>
    <source>
        <strain evidence="5 7">D7</strain>
    </source>
</reference>
<dbReference type="EMBL" id="NVYO01000001">
    <property type="protein sequence ID" value="PBQ24205.1"/>
    <property type="molecule type" value="Genomic_DNA"/>
</dbReference>
<evidence type="ECO:0000256" key="2">
    <source>
        <dbReference type="ARBA" id="ARBA00023027"/>
    </source>
</evidence>
<dbReference type="Gene3D" id="3.40.309.10">
    <property type="entry name" value="Aldehyde Dehydrogenase, Chain A, domain 2"/>
    <property type="match status" value="1"/>
</dbReference>
<dbReference type="NCBIfam" id="NF011927">
    <property type="entry name" value="PRK15398.1"/>
    <property type="match status" value="1"/>
</dbReference>
<dbReference type="OrthoDB" id="9804734at2"/>
<evidence type="ECO:0000259" key="3">
    <source>
        <dbReference type="Pfam" id="PF00171"/>
    </source>
</evidence>
<keyword evidence="2" id="KW-0520">NAD</keyword>
<dbReference type="AlphaFoldDB" id="A0A0C1PU65"/>
<name>A0A0C1PU65_LEVBR</name>
<dbReference type="Pfam" id="PF00171">
    <property type="entry name" value="Aldedh"/>
    <property type="match status" value="1"/>
</dbReference>
<reference evidence="4" key="3">
    <citation type="submission" date="2020-12" db="EMBL/GenBank/DDBJ databases">
        <authorList>
            <person name="Mcmullen J.G."/>
        </authorList>
    </citation>
    <scope>NUCLEOTIDE SEQUENCE</scope>
    <source>
        <strain evidence="4">Dm-2019-70</strain>
    </source>
</reference>
<organism evidence="5 7">
    <name type="scientific">Levilactobacillus brevis</name>
    <name type="common">Lactobacillus brevis</name>
    <dbReference type="NCBI Taxonomy" id="1580"/>
    <lineage>
        <taxon>Bacteria</taxon>
        <taxon>Bacillati</taxon>
        <taxon>Bacillota</taxon>
        <taxon>Bacilli</taxon>
        <taxon>Lactobacillales</taxon>
        <taxon>Lactobacillaceae</taxon>
        <taxon>Levilactobacillus</taxon>
    </lineage>
</organism>
<proteinExistence type="predicted"/>